<sequence>MTELSFHFPGEHLDAVIKALMQLPAHLKPQQFGYSEGIKNDKDMVADEKRFHAFLRKAASGFFLYLENTVYSFRINKSGEFTVDADGINAEEASILLRHLGPVGASFAYAADSAERKHRNRLIKNAEYGIHEAWVGRDWRRYIPGLYWLTLIPQSLADQHGVLLGELKKAAVEAEEIAPKLWLLRFFDAPENWQVNAERLDEICSTTKGMFSITPVRTIFEKTTTFLGAAAVLREWS</sequence>
<evidence type="ECO:0000313" key="1">
    <source>
        <dbReference type="EMBL" id="TKR30352.1"/>
    </source>
</evidence>
<name>A0A4U5JL97_9GAMM</name>
<reference evidence="1 2" key="1">
    <citation type="submission" date="2019-04" db="EMBL/GenBank/DDBJ databases">
        <title>Reference strain of H23.</title>
        <authorList>
            <person name="Luo X."/>
        </authorList>
    </citation>
    <scope>NUCLEOTIDE SEQUENCE [LARGE SCALE GENOMIC DNA]</scope>
    <source>
        <strain evidence="1 2">H23</strain>
    </source>
</reference>
<protein>
    <submittedName>
        <fullName evidence="1">Uncharacterized protein</fullName>
    </submittedName>
</protein>
<organism evidence="1 2">
    <name type="scientific">Luteimonas gilva</name>
    <dbReference type="NCBI Taxonomy" id="2572684"/>
    <lineage>
        <taxon>Bacteria</taxon>
        <taxon>Pseudomonadati</taxon>
        <taxon>Pseudomonadota</taxon>
        <taxon>Gammaproteobacteria</taxon>
        <taxon>Lysobacterales</taxon>
        <taxon>Lysobacteraceae</taxon>
        <taxon>Luteimonas</taxon>
    </lineage>
</organism>
<keyword evidence="2" id="KW-1185">Reference proteome</keyword>
<evidence type="ECO:0000313" key="2">
    <source>
        <dbReference type="Proteomes" id="UP000308707"/>
    </source>
</evidence>
<proteinExistence type="predicted"/>
<dbReference type="RefSeq" id="WP_137266782.1">
    <property type="nucleotide sequence ID" value="NZ_SZUA01000002.1"/>
</dbReference>
<gene>
    <name evidence="1" type="ORF">FCE95_09465</name>
</gene>
<comment type="caution">
    <text evidence="1">The sequence shown here is derived from an EMBL/GenBank/DDBJ whole genome shotgun (WGS) entry which is preliminary data.</text>
</comment>
<dbReference type="Proteomes" id="UP000308707">
    <property type="component" value="Unassembled WGS sequence"/>
</dbReference>
<dbReference type="AlphaFoldDB" id="A0A4U5JL97"/>
<dbReference type="EMBL" id="SZUA01000002">
    <property type="protein sequence ID" value="TKR30352.1"/>
    <property type="molecule type" value="Genomic_DNA"/>
</dbReference>
<dbReference type="OrthoDB" id="6064651at2"/>
<accession>A0A4U5JL97</accession>